<protein>
    <submittedName>
        <fullName evidence="1">HD-domain/PDEase-like protein</fullName>
    </submittedName>
</protein>
<gene>
    <name evidence="1" type="ORF">FA95DRAFT_1584685</name>
</gene>
<sequence length="575" mass="65986">MRWIWDPIHDYVPFGDHVWGVVDTKHFQRLRSIKQLGTSYYVWSGASHNRFEHSLGVAHLARQMALHLQQAQPELGITDRDVRCVELAGLCHDLGHGPWSHVWDSTFIPRALKGKEWHHEHASEMMFDDMIREYKLDFPAVDVLFIKALIAGDETRCRTPAEKPFLFEIVANKRNGIDVDKFDYISRDGRAIGEQQNLSLTRLISSARVIENQICYDIKDANQIYEVCYQRFSLHKRIYNHKTVRAIEYMLVDAIMAAEPYMKIAEQIEDPKMYLRLTDNIMPFIERTENPELEEARRIFERVRNRDLYRCVDYKVFDWEDEPSLKVDITAEAIVAEAKRLFPDVRTSPTRMIEAPHDDNISPEDVAELTADHVIVPLSKMHYGMKAQNPLDSIKFYSKTRPNVCANAQKGDLSTLMPRIFGEILLRVYTKEMRFFGIVQAGYRSILERWFEENKKAESEAPGTEQNSPAATEEHIERPRTPVKRQLSKVSSFKSTAGDSGGAALEHNSFTRVPAHFGCHKSPTRPGKGLRSSSAVLAVADGRAVVHSGCLRFPTTIPGRSSSIHVDWTFQCRGW</sequence>
<reference evidence="1" key="2">
    <citation type="journal article" date="2022" name="New Phytol.">
        <title>Evolutionary transition to the ectomycorrhizal habit in the genomes of a hyperdiverse lineage of mushroom-forming fungi.</title>
        <authorList>
            <person name="Looney B."/>
            <person name="Miyauchi S."/>
            <person name="Morin E."/>
            <person name="Drula E."/>
            <person name="Courty P.E."/>
            <person name="Kohler A."/>
            <person name="Kuo A."/>
            <person name="LaButti K."/>
            <person name="Pangilinan J."/>
            <person name="Lipzen A."/>
            <person name="Riley R."/>
            <person name="Andreopoulos W."/>
            <person name="He G."/>
            <person name="Johnson J."/>
            <person name="Nolan M."/>
            <person name="Tritt A."/>
            <person name="Barry K.W."/>
            <person name="Grigoriev I.V."/>
            <person name="Nagy L.G."/>
            <person name="Hibbett D."/>
            <person name="Henrissat B."/>
            <person name="Matheny P.B."/>
            <person name="Labbe J."/>
            <person name="Martin F.M."/>
        </authorList>
    </citation>
    <scope>NUCLEOTIDE SEQUENCE</scope>
    <source>
        <strain evidence="1">FP105234-sp</strain>
    </source>
</reference>
<evidence type="ECO:0000313" key="2">
    <source>
        <dbReference type="Proteomes" id="UP000814033"/>
    </source>
</evidence>
<comment type="caution">
    <text evidence="1">The sequence shown here is derived from an EMBL/GenBank/DDBJ whole genome shotgun (WGS) entry which is preliminary data.</text>
</comment>
<accession>A0ACB8RCJ9</accession>
<proteinExistence type="predicted"/>
<organism evidence="1 2">
    <name type="scientific">Auriscalpium vulgare</name>
    <dbReference type="NCBI Taxonomy" id="40419"/>
    <lineage>
        <taxon>Eukaryota</taxon>
        <taxon>Fungi</taxon>
        <taxon>Dikarya</taxon>
        <taxon>Basidiomycota</taxon>
        <taxon>Agaricomycotina</taxon>
        <taxon>Agaricomycetes</taxon>
        <taxon>Russulales</taxon>
        <taxon>Auriscalpiaceae</taxon>
        <taxon>Auriscalpium</taxon>
    </lineage>
</organism>
<name>A0ACB8RCJ9_9AGAM</name>
<evidence type="ECO:0000313" key="1">
    <source>
        <dbReference type="EMBL" id="KAI0041582.1"/>
    </source>
</evidence>
<reference evidence="1" key="1">
    <citation type="submission" date="2021-02" db="EMBL/GenBank/DDBJ databases">
        <authorList>
            <consortium name="DOE Joint Genome Institute"/>
            <person name="Ahrendt S."/>
            <person name="Looney B.P."/>
            <person name="Miyauchi S."/>
            <person name="Morin E."/>
            <person name="Drula E."/>
            <person name="Courty P.E."/>
            <person name="Chicoki N."/>
            <person name="Fauchery L."/>
            <person name="Kohler A."/>
            <person name="Kuo A."/>
            <person name="Labutti K."/>
            <person name="Pangilinan J."/>
            <person name="Lipzen A."/>
            <person name="Riley R."/>
            <person name="Andreopoulos W."/>
            <person name="He G."/>
            <person name="Johnson J."/>
            <person name="Barry K.W."/>
            <person name="Grigoriev I.V."/>
            <person name="Nagy L."/>
            <person name="Hibbett D."/>
            <person name="Henrissat B."/>
            <person name="Matheny P.B."/>
            <person name="Labbe J."/>
            <person name="Martin F."/>
        </authorList>
    </citation>
    <scope>NUCLEOTIDE SEQUENCE</scope>
    <source>
        <strain evidence="1">FP105234-sp</strain>
    </source>
</reference>
<keyword evidence="2" id="KW-1185">Reference proteome</keyword>
<dbReference type="EMBL" id="MU276114">
    <property type="protein sequence ID" value="KAI0041582.1"/>
    <property type="molecule type" value="Genomic_DNA"/>
</dbReference>
<dbReference type="Proteomes" id="UP000814033">
    <property type="component" value="Unassembled WGS sequence"/>
</dbReference>